<feature type="domain" description="NodB homology" evidence="5">
    <location>
        <begin position="25"/>
        <end position="261"/>
    </location>
</feature>
<comment type="caution">
    <text evidence="6">The sequence shown here is derived from an EMBL/GenBank/DDBJ whole genome shotgun (WGS) entry which is preliminary data.</text>
</comment>
<dbReference type="PANTHER" id="PTHR47561:SF1">
    <property type="entry name" value="POLYSACCHARIDE DEACETYLASE FAMILY PROTEIN (AFU_ORTHOLOGUE AFUA_6G05030)"/>
    <property type="match status" value="1"/>
</dbReference>
<dbReference type="PANTHER" id="PTHR47561">
    <property type="entry name" value="POLYSACCHARIDE DEACETYLASE FAMILY PROTEIN (AFU_ORTHOLOGUE AFUA_6G05030)"/>
    <property type="match status" value="1"/>
</dbReference>
<proteinExistence type="inferred from homology"/>
<dbReference type="InterPro" id="IPR037950">
    <property type="entry name" value="PgdA-like"/>
</dbReference>
<name>A0A934IMH0_9HYPH</name>
<dbReference type="InterPro" id="IPR002509">
    <property type="entry name" value="NODB_dom"/>
</dbReference>
<dbReference type="EMBL" id="JAEKJA010000001">
    <property type="protein sequence ID" value="MBJ3774615.1"/>
    <property type="molecule type" value="Genomic_DNA"/>
</dbReference>
<accession>A0A934IMH0</accession>
<evidence type="ECO:0000313" key="6">
    <source>
        <dbReference type="EMBL" id="MBJ3774615.1"/>
    </source>
</evidence>
<evidence type="ECO:0000259" key="5">
    <source>
        <dbReference type="PROSITE" id="PS51677"/>
    </source>
</evidence>
<gene>
    <name evidence="6" type="ORF">JCR33_02895</name>
</gene>
<protein>
    <recommendedName>
        <fullName evidence="3">Chitooligosaccharide deacetylase</fullName>
    </recommendedName>
    <alternativeName>
        <fullName evidence="4">Nodulation protein B</fullName>
    </alternativeName>
</protein>
<evidence type="ECO:0000256" key="3">
    <source>
        <dbReference type="ARBA" id="ARBA00020071"/>
    </source>
</evidence>
<dbReference type="SUPFAM" id="SSF88713">
    <property type="entry name" value="Glycoside hydrolase/deacetylase"/>
    <property type="match status" value="1"/>
</dbReference>
<comment type="similarity">
    <text evidence="2">Belongs to the polysaccharide deacetylase family.</text>
</comment>
<dbReference type="GO" id="GO:0016810">
    <property type="term" value="F:hydrolase activity, acting on carbon-nitrogen (but not peptide) bonds"/>
    <property type="evidence" value="ECO:0007669"/>
    <property type="project" value="InterPro"/>
</dbReference>
<dbReference type="InterPro" id="IPR011330">
    <property type="entry name" value="Glyco_hydro/deAcase_b/a-brl"/>
</dbReference>
<dbReference type="CDD" id="cd10938">
    <property type="entry name" value="CE4_HpPgdA_like"/>
    <property type="match status" value="1"/>
</dbReference>
<keyword evidence="7" id="KW-1185">Reference proteome</keyword>
<dbReference type="Proteomes" id="UP000609531">
    <property type="component" value="Unassembled WGS sequence"/>
</dbReference>
<evidence type="ECO:0000256" key="2">
    <source>
        <dbReference type="ARBA" id="ARBA00010973"/>
    </source>
</evidence>
<sequence length="277" mass="31281">MTHIACLTFDFDVWSGFAARDMQTPTPISRGEFGLVAARRILSLLKSRGVRSTWYVPGVIIDTHEADVGRVVEAGHEISHHGYSHLVPASMPPEHEEAEMVQAIEAIRRVSGRAPRGYRSPSWDLSPVTIDLLLKYGFDYDSSMMGDDFTPYFARRGDVVTVDAPFRYGTPTRLLEMPISWSLDDHPYFEFFRIGQAVMPGLANADMVLENFLGDFEYMRRHSDWGVLTYTFHPYVIGRGHRMLMLEKLIDRLGEMGATFMAMEDAADTFLSSRAAA</sequence>
<dbReference type="GO" id="GO:0005975">
    <property type="term" value="P:carbohydrate metabolic process"/>
    <property type="evidence" value="ECO:0007669"/>
    <property type="project" value="InterPro"/>
</dbReference>
<evidence type="ECO:0000256" key="1">
    <source>
        <dbReference type="ARBA" id="ARBA00003236"/>
    </source>
</evidence>
<dbReference type="Gene3D" id="3.20.20.370">
    <property type="entry name" value="Glycoside hydrolase/deacetylase"/>
    <property type="match status" value="1"/>
</dbReference>
<comment type="function">
    <text evidence="1">Is involved in generating a small heat-stable compound (Nod), an acylated oligomer of N-acetylglucosamine, that stimulates mitosis in various plant protoplasts.</text>
</comment>
<evidence type="ECO:0000256" key="4">
    <source>
        <dbReference type="ARBA" id="ARBA00032976"/>
    </source>
</evidence>
<evidence type="ECO:0000313" key="7">
    <source>
        <dbReference type="Proteomes" id="UP000609531"/>
    </source>
</evidence>
<dbReference type="AlphaFoldDB" id="A0A934IMH0"/>
<dbReference type="RefSeq" id="WP_198880482.1">
    <property type="nucleotide sequence ID" value="NZ_JAEKJA010000001.1"/>
</dbReference>
<organism evidence="6 7">
    <name type="scientific">Acuticoccus mangrovi</name>
    <dbReference type="NCBI Taxonomy" id="2796142"/>
    <lineage>
        <taxon>Bacteria</taxon>
        <taxon>Pseudomonadati</taxon>
        <taxon>Pseudomonadota</taxon>
        <taxon>Alphaproteobacteria</taxon>
        <taxon>Hyphomicrobiales</taxon>
        <taxon>Amorphaceae</taxon>
        <taxon>Acuticoccus</taxon>
    </lineage>
</organism>
<dbReference type="PROSITE" id="PS51677">
    <property type="entry name" value="NODB"/>
    <property type="match status" value="1"/>
</dbReference>
<dbReference type="Pfam" id="PF01522">
    <property type="entry name" value="Polysacc_deac_1"/>
    <property type="match status" value="1"/>
</dbReference>
<reference evidence="6" key="1">
    <citation type="submission" date="2020-12" db="EMBL/GenBank/DDBJ databases">
        <title>Bacterial taxonomy.</title>
        <authorList>
            <person name="Pan X."/>
        </authorList>
    </citation>
    <scope>NUCLEOTIDE SEQUENCE</scope>
    <source>
        <strain evidence="6">B2012</strain>
    </source>
</reference>